<dbReference type="SUPFAM" id="SSF101148">
    <property type="entry name" value="Plant invertase/pectin methylesterase inhibitor"/>
    <property type="match status" value="1"/>
</dbReference>
<dbReference type="OrthoDB" id="1430376at2759"/>
<keyword evidence="5" id="KW-1185">Reference proteome</keyword>
<dbReference type="GO" id="GO:0004857">
    <property type="term" value="F:enzyme inhibitor activity"/>
    <property type="evidence" value="ECO:0007669"/>
    <property type="project" value="InterPro"/>
</dbReference>
<gene>
    <name evidence="4" type="ORF">CTI12_AA005410</name>
</gene>
<proteinExistence type="predicted"/>
<evidence type="ECO:0000256" key="1">
    <source>
        <dbReference type="ARBA" id="ARBA00022729"/>
    </source>
</evidence>
<dbReference type="Pfam" id="PF04043">
    <property type="entry name" value="PMEI"/>
    <property type="match status" value="1"/>
</dbReference>
<evidence type="ECO:0000313" key="5">
    <source>
        <dbReference type="Proteomes" id="UP000245207"/>
    </source>
</evidence>
<dbReference type="NCBIfam" id="TIGR01614">
    <property type="entry name" value="PME_inhib"/>
    <property type="match status" value="1"/>
</dbReference>
<dbReference type="CDD" id="cd15798">
    <property type="entry name" value="PMEI-like_3"/>
    <property type="match status" value="1"/>
</dbReference>
<feature type="domain" description="Pectinesterase inhibitor" evidence="3">
    <location>
        <begin position="27"/>
        <end position="189"/>
    </location>
</feature>
<dbReference type="Gene3D" id="1.20.140.40">
    <property type="entry name" value="Invertase/pectin methylesterase inhibitor family protein"/>
    <property type="match status" value="1"/>
</dbReference>
<dbReference type="STRING" id="35608.A0A2U1QNG6"/>
<keyword evidence="1 2" id="KW-0732">Signal</keyword>
<sequence length="206" mass="22990">MAQMTFSLLVLALAILGFFGSVESRSRARTYLEAQCQTTLYPDLCVRTLLPYANKYDLPSPQKLAQISLATCLAKAQYTKVYLDSLAKQFNETKNPGEYQAMEDCVRQINNGINQITQSVKEIQEMGKDGEEKFAWHESNVQSWVSAALTDATTCMDGVLGDEIGSKAKSMIKARFLNVKELASNSLAMFNRFTARHRASRAIKNP</sequence>
<evidence type="ECO:0000256" key="2">
    <source>
        <dbReference type="SAM" id="SignalP"/>
    </source>
</evidence>
<dbReference type="InterPro" id="IPR035513">
    <property type="entry name" value="Invertase/methylesterase_inhib"/>
</dbReference>
<dbReference type="AlphaFoldDB" id="A0A2U1QNG6"/>
<comment type="caution">
    <text evidence="4">The sequence shown here is derived from an EMBL/GenBank/DDBJ whole genome shotgun (WGS) entry which is preliminary data.</text>
</comment>
<protein>
    <submittedName>
        <fullName evidence="4">Pectinesterase inhibitor domain-containing protein</fullName>
    </submittedName>
</protein>
<feature type="signal peptide" evidence="2">
    <location>
        <begin position="1"/>
        <end position="24"/>
    </location>
</feature>
<reference evidence="4 5" key="1">
    <citation type="journal article" date="2018" name="Mol. Plant">
        <title>The genome of Artemisia annua provides insight into the evolution of Asteraceae family and artemisinin biosynthesis.</title>
        <authorList>
            <person name="Shen Q."/>
            <person name="Zhang L."/>
            <person name="Liao Z."/>
            <person name="Wang S."/>
            <person name="Yan T."/>
            <person name="Shi P."/>
            <person name="Liu M."/>
            <person name="Fu X."/>
            <person name="Pan Q."/>
            <person name="Wang Y."/>
            <person name="Lv Z."/>
            <person name="Lu X."/>
            <person name="Zhang F."/>
            <person name="Jiang W."/>
            <person name="Ma Y."/>
            <person name="Chen M."/>
            <person name="Hao X."/>
            <person name="Li L."/>
            <person name="Tang Y."/>
            <person name="Lv G."/>
            <person name="Zhou Y."/>
            <person name="Sun X."/>
            <person name="Brodelius P.E."/>
            <person name="Rose J.K.C."/>
            <person name="Tang K."/>
        </authorList>
    </citation>
    <scope>NUCLEOTIDE SEQUENCE [LARGE SCALE GENOMIC DNA]</scope>
    <source>
        <strain evidence="5">cv. Huhao1</strain>
        <tissue evidence="4">Leaf</tissue>
    </source>
</reference>
<dbReference type="EMBL" id="PKPP01000015">
    <property type="protein sequence ID" value="PWA99543.1"/>
    <property type="molecule type" value="Genomic_DNA"/>
</dbReference>
<name>A0A2U1QNG6_ARTAN</name>
<dbReference type="PANTHER" id="PTHR31080:SF12">
    <property type="entry name" value="PLANT INVERTASE_PECTIN METHYLESTERASE INHIBITOR"/>
    <property type="match status" value="1"/>
</dbReference>
<organism evidence="4 5">
    <name type="scientific">Artemisia annua</name>
    <name type="common">Sweet wormwood</name>
    <dbReference type="NCBI Taxonomy" id="35608"/>
    <lineage>
        <taxon>Eukaryota</taxon>
        <taxon>Viridiplantae</taxon>
        <taxon>Streptophyta</taxon>
        <taxon>Embryophyta</taxon>
        <taxon>Tracheophyta</taxon>
        <taxon>Spermatophyta</taxon>
        <taxon>Magnoliopsida</taxon>
        <taxon>eudicotyledons</taxon>
        <taxon>Gunneridae</taxon>
        <taxon>Pentapetalae</taxon>
        <taxon>asterids</taxon>
        <taxon>campanulids</taxon>
        <taxon>Asterales</taxon>
        <taxon>Asteraceae</taxon>
        <taxon>Asteroideae</taxon>
        <taxon>Anthemideae</taxon>
        <taxon>Artemisiinae</taxon>
        <taxon>Artemisia</taxon>
    </lineage>
</organism>
<dbReference type="Proteomes" id="UP000245207">
    <property type="component" value="Unassembled WGS sequence"/>
</dbReference>
<dbReference type="SMART" id="SM00856">
    <property type="entry name" value="PMEI"/>
    <property type="match status" value="1"/>
</dbReference>
<dbReference type="InterPro" id="IPR006501">
    <property type="entry name" value="Pectinesterase_inhib_dom"/>
</dbReference>
<dbReference type="PANTHER" id="PTHR31080">
    <property type="entry name" value="PECTINESTERASE INHIBITOR-LIKE"/>
    <property type="match status" value="1"/>
</dbReference>
<accession>A0A2U1QNG6</accession>
<evidence type="ECO:0000313" key="4">
    <source>
        <dbReference type="EMBL" id="PWA99543.1"/>
    </source>
</evidence>
<evidence type="ECO:0000259" key="3">
    <source>
        <dbReference type="SMART" id="SM00856"/>
    </source>
</evidence>
<feature type="chain" id="PRO_5015719659" evidence="2">
    <location>
        <begin position="25"/>
        <end position="206"/>
    </location>
</feature>
<dbReference type="InterPro" id="IPR051955">
    <property type="entry name" value="PME_Inhibitor"/>
</dbReference>